<evidence type="ECO:0000256" key="1">
    <source>
        <dbReference type="ARBA" id="ARBA00009437"/>
    </source>
</evidence>
<comment type="similarity">
    <text evidence="1">Belongs to the LysR transcriptional regulatory family.</text>
</comment>
<dbReference type="Pfam" id="PF03466">
    <property type="entry name" value="LysR_substrate"/>
    <property type="match status" value="1"/>
</dbReference>
<evidence type="ECO:0000313" key="6">
    <source>
        <dbReference type="EMBL" id="MFC5068617.1"/>
    </source>
</evidence>
<reference evidence="7" key="1">
    <citation type="journal article" date="2019" name="Int. J. Syst. Evol. Microbiol.">
        <title>The Global Catalogue of Microorganisms (GCM) 10K type strain sequencing project: providing services to taxonomists for standard genome sequencing and annotation.</title>
        <authorList>
            <consortium name="The Broad Institute Genomics Platform"/>
            <consortium name="The Broad Institute Genome Sequencing Center for Infectious Disease"/>
            <person name="Wu L."/>
            <person name="Ma J."/>
        </authorList>
    </citation>
    <scope>NUCLEOTIDE SEQUENCE [LARGE SCALE GENOMIC DNA]</scope>
    <source>
        <strain evidence="7">CGMCC 1.16444</strain>
    </source>
</reference>
<feature type="domain" description="HTH lysR-type" evidence="5">
    <location>
        <begin position="1"/>
        <end position="58"/>
    </location>
</feature>
<dbReference type="InterPro" id="IPR000847">
    <property type="entry name" value="LysR_HTH_N"/>
</dbReference>
<dbReference type="CDD" id="cd08427">
    <property type="entry name" value="PBP2_LTTR_like_2"/>
    <property type="match status" value="1"/>
</dbReference>
<keyword evidence="7" id="KW-1185">Reference proteome</keyword>
<evidence type="ECO:0000256" key="2">
    <source>
        <dbReference type="ARBA" id="ARBA00023015"/>
    </source>
</evidence>
<dbReference type="InterPro" id="IPR036388">
    <property type="entry name" value="WH-like_DNA-bd_sf"/>
</dbReference>
<dbReference type="EMBL" id="JBHSJF010000006">
    <property type="protein sequence ID" value="MFC5068617.1"/>
    <property type="molecule type" value="Genomic_DNA"/>
</dbReference>
<sequence length="301" mass="33374">METRFLETFLLVVEHGSLAEASRRLGITPAAVAQRMQAVEEEIGVPLLIRAGRQVRPTEAGLAILEQSRRILSDVRHLRTLAAKDEPSGELRLGAISTALMGLLPSALQRLRGTVPDVEVFLLPGTSTSLYQSLNEGTIDAAIVVQPPFPIPKSFDWTLLRSERLILLCPTIWSEEDAHTLLATRPFLRYDRNNWGGRLADQYLQKSGITPREWLELDSLEAIAVMVGSGLGVALVPDWSRPWPDLGNFVRLELPLPAEPREIGMLWPRSSPVRRLVLVLLDALCATPRASLSDNRDMASR</sequence>
<keyword evidence="3" id="KW-0238">DNA-binding</keyword>
<evidence type="ECO:0000256" key="4">
    <source>
        <dbReference type="ARBA" id="ARBA00023163"/>
    </source>
</evidence>
<dbReference type="Pfam" id="PF00126">
    <property type="entry name" value="HTH_1"/>
    <property type="match status" value="1"/>
</dbReference>
<dbReference type="SUPFAM" id="SSF53850">
    <property type="entry name" value="Periplasmic binding protein-like II"/>
    <property type="match status" value="1"/>
</dbReference>
<organism evidence="6 7">
    <name type="scientific">Flaviflagellibacter deserti</name>
    <dbReference type="NCBI Taxonomy" id="2267266"/>
    <lineage>
        <taxon>Bacteria</taxon>
        <taxon>Pseudomonadati</taxon>
        <taxon>Pseudomonadota</taxon>
        <taxon>Alphaproteobacteria</taxon>
        <taxon>Hyphomicrobiales</taxon>
        <taxon>Flaviflagellibacter</taxon>
    </lineage>
</organism>
<comment type="caution">
    <text evidence="6">The sequence shown here is derived from an EMBL/GenBank/DDBJ whole genome shotgun (WGS) entry which is preliminary data.</text>
</comment>
<keyword evidence="2" id="KW-0805">Transcription regulation</keyword>
<accession>A0ABV9Z258</accession>
<dbReference type="Gene3D" id="3.40.190.10">
    <property type="entry name" value="Periplasmic binding protein-like II"/>
    <property type="match status" value="2"/>
</dbReference>
<dbReference type="InterPro" id="IPR005119">
    <property type="entry name" value="LysR_subst-bd"/>
</dbReference>
<evidence type="ECO:0000256" key="3">
    <source>
        <dbReference type="ARBA" id="ARBA00023125"/>
    </source>
</evidence>
<evidence type="ECO:0000259" key="5">
    <source>
        <dbReference type="PROSITE" id="PS50931"/>
    </source>
</evidence>
<name>A0ABV9Z258_9HYPH</name>
<dbReference type="RefSeq" id="WP_114956178.1">
    <property type="nucleotide sequence ID" value="NZ_JBHSJF010000006.1"/>
</dbReference>
<dbReference type="Proteomes" id="UP001595796">
    <property type="component" value="Unassembled WGS sequence"/>
</dbReference>
<dbReference type="SUPFAM" id="SSF46785">
    <property type="entry name" value="Winged helix' DNA-binding domain"/>
    <property type="match status" value="1"/>
</dbReference>
<dbReference type="Gene3D" id="1.10.10.10">
    <property type="entry name" value="Winged helix-like DNA-binding domain superfamily/Winged helix DNA-binding domain"/>
    <property type="match status" value="1"/>
</dbReference>
<dbReference type="PANTHER" id="PTHR30346">
    <property type="entry name" value="TRANSCRIPTIONAL DUAL REGULATOR HCAR-RELATED"/>
    <property type="match status" value="1"/>
</dbReference>
<keyword evidence="4" id="KW-0804">Transcription</keyword>
<proteinExistence type="inferred from homology"/>
<protein>
    <submittedName>
        <fullName evidence="6">LysR family transcriptional regulator</fullName>
    </submittedName>
</protein>
<evidence type="ECO:0000313" key="7">
    <source>
        <dbReference type="Proteomes" id="UP001595796"/>
    </source>
</evidence>
<dbReference type="InterPro" id="IPR036390">
    <property type="entry name" value="WH_DNA-bd_sf"/>
</dbReference>
<dbReference type="PANTHER" id="PTHR30346:SF28">
    <property type="entry name" value="HTH-TYPE TRANSCRIPTIONAL REGULATOR CYNR"/>
    <property type="match status" value="1"/>
</dbReference>
<dbReference type="PROSITE" id="PS50931">
    <property type="entry name" value="HTH_LYSR"/>
    <property type="match status" value="1"/>
</dbReference>
<gene>
    <name evidence="6" type="ORF">ACFPFW_11415</name>
</gene>